<dbReference type="Proteomes" id="UP000030748">
    <property type="component" value="Unassembled WGS sequence"/>
</dbReference>
<proteinExistence type="predicted"/>
<keyword evidence="2" id="KW-1185">Reference proteome</keyword>
<organism evidence="1 2">
    <name type="scientific">Erythranthe guttata</name>
    <name type="common">Yellow monkey flower</name>
    <name type="synonym">Mimulus guttatus</name>
    <dbReference type="NCBI Taxonomy" id="4155"/>
    <lineage>
        <taxon>Eukaryota</taxon>
        <taxon>Viridiplantae</taxon>
        <taxon>Streptophyta</taxon>
        <taxon>Embryophyta</taxon>
        <taxon>Tracheophyta</taxon>
        <taxon>Spermatophyta</taxon>
        <taxon>Magnoliopsida</taxon>
        <taxon>eudicotyledons</taxon>
        <taxon>Gunneridae</taxon>
        <taxon>Pentapetalae</taxon>
        <taxon>asterids</taxon>
        <taxon>lamiids</taxon>
        <taxon>Lamiales</taxon>
        <taxon>Phrymaceae</taxon>
        <taxon>Erythranthe</taxon>
    </lineage>
</organism>
<accession>A0A022QSA8</accession>
<evidence type="ECO:0000313" key="1">
    <source>
        <dbReference type="EMBL" id="EYU31612.1"/>
    </source>
</evidence>
<dbReference type="AlphaFoldDB" id="A0A022QSA8"/>
<feature type="non-terminal residue" evidence="1">
    <location>
        <position position="27"/>
    </location>
</feature>
<evidence type="ECO:0000313" key="2">
    <source>
        <dbReference type="Proteomes" id="UP000030748"/>
    </source>
</evidence>
<reference evidence="1 2" key="1">
    <citation type="journal article" date="2013" name="Proc. Natl. Acad. Sci. U.S.A.">
        <title>Fine-scale variation in meiotic recombination in Mimulus inferred from population shotgun sequencing.</title>
        <authorList>
            <person name="Hellsten U."/>
            <person name="Wright K.M."/>
            <person name="Jenkins J."/>
            <person name="Shu S."/>
            <person name="Yuan Y."/>
            <person name="Wessler S.R."/>
            <person name="Schmutz J."/>
            <person name="Willis J.H."/>
            <person name="Rokhsar D.S."/>
        </authorList>
    </citation>
    <scope>NUCLEOTIDE SEQUENCE [LARGE SCALE GENOMIC DNA]</scope>
    <source>
        <strain evidence="2">cv. DUN x IM62</strain>
    </source>
</reference>
<protein>
    <submittedName>
        <fullName evidence="1">Uncharacterized protein</fullName>
    </submittedName>
</protein>
<sequence>MNLILYSKLYTFHTRAQKNKFHPKKFP</sequence>
<dbReference type="EMBL" id="KI630927">
    <property type="protein sequence ID" value="EYU31612.1"/>
    <property type="molecule type" value="Genomic_DNA"/>
</dbReference>
<name>A0A022QSA8_ERYGU</name>
<gene>
    <name evidence="1" type="ORF">MIMGU_mgv11b0011952mg</name>
</gene>